<dbReference type="AlphaFoldDB" id="A0A520RX39"/>
<dbReference type="PROSITE" id="PS51782">
    <property type="entry name" value="LYSM"/>
    <property type="match status" value="2"/>
</dbReference>
<feature type="domain" description="LysM" evidence="5">
    <location>
        <begin position="404"/>
        <end position="447"/>
    </location>
</feature>
<dbReference type="Proteomes" id="UP000320404">
    <property type="component" value="Unassembled WGS sequence"/>
</dbReference>
<proteinExistence type="predicted"/>
<evidence type="ECO:0000256" key="2">
    <source>
        <dbReference type="ARBA" id="ARBA00011901"/>
    </source>
</evidence>
<keyword evidence="4" id="KW-0732">Signal</keyword>
<dbReference type="EC" id="3.5.1.28" evidence="2"/>
<dbReference type="SUPFAM" id="SSF53187">
    <property type="entry name" value="Zn-dependent exopeptidases"/>
    <property type="match status" value="1"/>
</dbReference>
<dbReference type="Gene3D" id="3.40.630.40">
    <property type="entry name" value="Zn-dependent exopeptidases"/>
    <property type="match status" value="1"/>
</dbReference>
<dbReference type="InterPro" id="IPR021731">
    <property type="entry name" value="AMIN_dom"/>
</dbReference>
<dbReference type="Pfam" id="PF01476">
    <property type="entry name" value="LysM"/>
    <property type="match status" value="2"/>
</dbReference>
<feature type="signal peptide" evidence="4">
    <location>
        <begin position="1"/>
        <end position="24"/>
    </location>
</feature>
<evidence type="ECO:0000313" key="6">
    <source>
        <dbReference type="EMBL" id="RZO74765.1"/>
    </source>
</evidence>
<dbReference type="CDD" id="cd00118">
    <property type="entry name" value="LysM"/>
    <property type="match status" value="2"/>
</dbReference>
<dbReference type="SMART" id="SM00646">
    <property type="entry name" value="Ami_3"/>
    <property type="match status" value="1"/>
</dbReference>
<dbReference type="GO" id="GO:0030288">
    <property type="term" value="C:outer membrane-bounded periplasmic space"/>
    <property type="evidence" value="ECO:0007669"/>
    <property type="project" value="TreeGrafter"/>
</dbReference>
<dbReference type="SMART" id="SM00257">
    <property type="entry name" value="LysM"/>
    <property type="match status" value="2"/>
</dbReference>
<protein>
    <recommendedName>
        <fullName evidence="2">N-acetylmuramoyl-L-alanine amidase</fullName>
        <ecNumber evidence="2">3.5.1.28</ecNumber>
    </recommendedName>
</protein>
<evidence type="ECO:0000256" key="4">
    <source>
        <dbReference type="SAM" id="SignalP"/>
    </source>
</evidence>
<dbReference type="EMBL" id="SHAH01000084">
    <property type="protein sequence ID" value="RZO74765.1"/>
    <property type="molecule type" value="Genomic_DNA"/>
</dbReference>
<comment type="catalytic activity">
    <reaction evidence="1">
        <text>Hydrolyzes the link between N-acetylmuramoyl residues and L-amino acid residues in certain cell-wall glycopeptides.</text>
        <dbReference type="EC" id="3.5.1.28"/>
    </reaction>
</comment>
<evidence type="ECO:0000259" key="5">
    <source>
        <dbReference type="PROSITE" id="PS51782"/>
    </source>
</evidence>
<gene>
    <name evidence="6" type="ORF">EVA69_05370</name>
</gene>
<sequence>MSLSSATRLTIFLLLLSQVSRLHAAEVQDVRMWRAPDHTRLVFDLSAAVDYTLFSLDNPDRLVIDIDSSATSQRFNGLDFTSSPIRAIRSGERDDDTLRIVLDLETAVDPSSFTLAPNSEFGNRLVVDLYDKEPRPNAAVTAGTGDRPAPQPDGRREIVVAISAGHGGEDPGSIGYDGRLKEKNITLAISQALFNRLQSMPGYKPVMIREGDYYVELKRRPEIARRSRADLFVAIHADWYRNSRARGVTVYALSGDRADRENSARVSQKENSSDLLGGVGGDLAIGNFDDDVALTLVSLQMAWSMEQSLIAGTRILESLDGITRIRKDKVQQASLQVLNSPDIPSILIETGYLTNPEEAQRLNTRGFQQRMAAAIAQGVMNYFYETPPEGTLVAWQKANGITPGSYTVKRGDNLSEIAERFGLSLAQLKASNSLQSNTIQVGQVLSLPGAAPIPASEHTISRGETLSEIAQLYRISVAELRAANQLSNDRIMVGQVLKIPSL</sequence>
<dbReference type="PANTHER" id="PTHR30404:SF0">
    <property type="entry name" value="N-ACETYLMURAMOYL-L-ALANINE AMIDASE AMIC"/>
    <property type="match status" value="1"/>
</dbReference>
<evidence type="ECO:0000256" key="1">
    <source>
        <dbReference type="ARBA" id="ARBA00001561"/>
    </source>
</evidence>
<dbReference type="InterPro" id="IPR002508">
    <property type="entry name" value="MurNAc-LAA_cat"/>
</dbReference>
<reference evidence="6 7" key="1">
    <citation type="submission" date="2019-02" db="EMBL/GenBank/DDBJ databases">
        <title>Prokaryotic population dynamics and viral predation in marine succession experiment using metagenomics: the confinement effect.</title>
        <authorList>
            <person name="Haro-Moreno J.M."/>
            <person name="Rodriguez-Valera F."/>
            <person name="Lopez-Perez M."/>
        </authorList>
    </citation>
    <scope>NUCLEOTIDE SEQUENCE [LARGE SCALE GENOMIC DNA]</scope>
    <source>
        <strain evidence="6">MED-G158</strain>
    </source>
</reference>
<dbReference type="InterPro" id="IPR018392">
    <property type="entry name" value="LysM"/>
</dbReference>
<keyword evidence="3" id="KW-0378">Hydrolase</keyword>
<feature type="chain" id="PRO_5022075248" description="N-acetylmuramoyl-L-alanine amidase" evidence="4">
    <location>
        <begin position="25"/>
        <end position="502"/>
    </location>
</feature>
<dbReference type="GO" id="GO:0008745">
    <property type="term" value="F:N-acetylmuramoyl-L-alanine amidase activity"/>
    <property type="evidence" value="ECO:0007669"/>
    <property type="project" value="UniProtKB-EC"/>
</dbReference>
<evidence type="ECO:0000256" key="3">
    <source>
        <dbReference type="ARBA" id="ARBA00022801"/>
    </source>
</evidence>
<dbReference type="Pfam" id="PF11741">
    <property type="entry name" value="AMIN"/>
    <property type="match status" value="1"/>
</dbReference>
<dbReference type="CDD" id="cd02696">
    <property type="entry name" value="MurNAc-LAA"/>
    <property type="match status" value="1"/>
</dbReference>
<dbReference type="SUPFAM" id="SSF54106">
    <property type="entry name" value="LysM domain"/>
    <property type="match status" value="2"/>
</dbReference>
<dbReference type="Pfam" id="PF01520">
    <property type="entry name" value="Amidase_3"/>
    <property type="match status" value="1"/>
</dbReference>
<organism evidence="6 7">
    <name type="scientific">OM182 bacterium</name>
    <dbReference type="NCBI Taxonomy" id="2510334"/>
    <lineage>
        <taxon>Bacteria</taxon>
        <taxon>Pseudomonadati</taxon>
        <taxon>Pseudomonadota</taxon>
        <taxon>Gammaproteobacteria</taxon>
        <taxon>OMG group</taxon>
        <taxon>OM182 clade</taxon>
    </lineage>
</organism>
<dbReference type="InterPro" id="IPR036779">
    <property type="entry name" value="LysM_dom_sf"/>
</dbReference>
<dbReference type="Gene3D" id="2.60.40.3500">
    <property type="match status" value="1"/>
</dbReference>
<dbReference type="InterPro" id="IPR050695">
    <property type="entry name" value="N-acetylmuramoyl_amidase_3"/>
</dbReference>
<dbReference type="Gene3D" id="3.10.350.10">
    <property type="entry name" value="LysM domain"/>
    <property type="match status" value="2"/>
</dbReference>
<dbReference type="GO" id="GO:0009253">
    <property type="term" value="P:peptidoglycan catabolic process"/>
    <property type="evidence" value="ECO:0007669"/>
    <property type="project" value="InterPro"/>
</dbReference>
<dbReference type="PANTHER" id="PTHR30404">
    <property type="entry name" value="N-ACETYLMURAMOYL-L-ALANINE AMIDASE"/>
    <property type="match status" value="1"/>
</dbReference>
<feature type="domain" description="LysM" evidence="5">
    <location>
        <begin position="456"/>
        <end position="499"/>
    </location>
</feature>
<accession>A0A520RX39</accession>
<comment type="caution">
    <text evidence="6">The sequence shown here is derived from an EMBL/GenBank/DDBJ whole genome shotgun (WGS) entry which is preliminary data.</text>
</comment>
<name>A0A520RX39_9GAMM</name>
<evidence type="ECO:0000313" key="7">
    <source>
        <dbReference type="Proteomes" id="UP000320404"/>
    </source>
</evidence>